<dbReference type="PANTHER" id="PTHR11260">
    <property type="entry name" value="GLUTATHIONE S-TRANSFERASE, GST, SUPERFAMILY, GST DOMAIN CONTAINING"/>
    <property type="match status" value="1"/>
</dbReference>
<dbReference type="Gene3D" id="3.40.30.10">
    <property type="entry name" value="Glutaredoxin"/>
    <property type="match status" value="1"/>
</dbReference>
<dbReference type="InterPro" id="IPR036282">
    <property type="entry name" value="Glutathione-S-Trfase_C_sf"/>
</dbReference>
<dbReference type="GO" id="GO:0004364">
    <property type="term" value="F:glutathione transferase activity"/>
    <property type="evidence" value="ECO:0007669"/>
    <property type="project" value="UniProtKB-EC"/>
</dbReference>
<evidence type="ECO:0000313" key="7">
    <source>
        <dbReference type="EMBL" id="RZC61398.1"/>
    </source>
</evidence>
<dbReference type="EMBL" id="CM010719">
    <property type="protein sequence ID" value="RZC61398.1"/>
    <property type="molecule type" value="Genomic_DNA"/>
</dbReference>
<dbReference type="GO" id="GO:0006749">
    <property type="term" value="P:glutathione metabolic process"/>
    <property type="evidence" value="ECO:0007669"/>
    <property type="project" value="InterPro"/>
</dbReference>
<evidence type="ECO:0000256" key="3">
    <source>
        <dbReference type="ARBA" id="ARBA00025743"/>
    </source>
</evidence>
<keyword evidence="8" id="KW-1185">Reference proteome</keyword>
<dbReference type="Gramene" id="RZC61398">
    <property type="protein sequence ID" value="RZC61398"/>
    <property type="gene ID" value="C5167_023147"/>
</dbReference>
<dbReference type="SFLD" id="SFLDG01152">
    <property type="entry name" value="Main.3:_Omega-_and_Tau-like"/>
    <property type="match status" value="1"/>
</dbReference>
<dbReference type="Proteomes" id="UP000316621">
    <property type="component" value="Chromosome 5"/>
</dbReference>
<evidence type="ECO:0000259" key="6">
    <source>
        <dbReference type="PROSITE" id="PS50405"/>
    </source>
</evidence>
<dbReference type="SUPFAM" id="SSF47616">
    <property type="entry name" value="GST C-terminal domain-like"/>
    <property type="match status" value="1"/>
</dbReference>
<dbReference type="SUPFAM" id="SSF52833">
    <property type="entry name" value="Thioredoxin-like"/>
    <property type="match status" value="1"/>
</dbReference>
<dbReference type="CDD" id="cd03058">
    <property type="entry name" value="GST_N_Tau"/>
    <property type="match status" value="1"/>
</dbReference>
<dbReference type="PANTHER" id="PTHR11260:SF775">
    <property type="entry name" value="GLUTATHIONE S-TRANSFERASE U10"/>
    <property type="match status" value="1"/>
</dbReference>
<dbReference type="EC" id="2.5.1.18" evidence="1"/>
<organism evidence="7 8">
    <name type="scientific">Papaver somniferum</name>
    <name type="common">Opium poppy</name>
    <dbReference type="NCBI Taxonomy" id="3469"/>
    <lineage>
        <taxon>Eukaryota</taxon>
        <taxon>Viridiplantae</taxon>
        <taxon>Streptophyta</taxon>
        <taxon>Embryophyta</taxon>
        <taxon>Tracheophyta</taxon>
        <taxon>Spermatophyta</taxon>
        <taxon>Magnoliopsida</taxon>
        <taxon>Ranunculales</taxon>
        <taxon>Papaveraceae</taxon>
        <taxon>Papaveroideae</taxon>
        <taxon>Papaver</taxon>
    </lineage>
</organism>
<dbReference type="STRING" id="3469.A0A4Y7JNM6"/>
<dbReference type="InterPro" id="IPR004045">
    <property type="entry name" value="Glutathione_S-Trfase_N"/>
</dbReference>
<dbReference type="FunFam" id="1.20.1050.10:FF:000012">
    <property type="entry name" value="Tau class glutathione S-transferase"/>
    <property type="match status" value="1"/>
</dbReference>
<dbReference type="Pfam" id="PF00043">
    <property type="entry name" value="GST_C"/>
    <property type="match status" value="1"/>
</dbReference>
<dbReference type="SFLD" id="SFLDS00019">
    <property type="entry name" value="Glutathione_Transferase_(cytos"/>
    <property type="match status" value="1"/>
</dbReference>
<evidence type="ECO:0000256" key="2">
    <source>
        <dbReference type="ARBA" id="ARBA00022679"/>
    </source>
</evidence>
<evidence type="ECO:0000313" key="8">
    <source>
        <dbReference type="Proteomes" id="UP000316621"/>
    </source>
</evidence>
<feature type="domain" description="GST N-terminal" evidence="5">
    <location>
        <begin position="44"/>
        <end position="123"/>
    </location>
</feature>
<dbReference type="SMR" id="A0A4Y7JNM6"/>
<accession>A0A4Y7JNM6</accession>
<protein>
    <recommendedName>
        <fullName evidence="1">glutathione transferase</fullName>
        <ecNumber evidence="1">2.5.1.18</ecNumber>
    </recommendedName>
</protein>
<dbReference type="SFLD" id="SFLDG00358">
    <property type="entry name" value="Main_(cytGST)"/>
    <property type="match status" value="1"/>
</dbReference>
<keyword evidence="2" id="KW-0808">Transferase</keyword>
<comment type="catalytic activity">
    <reaction evidence="4">
        <text>RX + glutathione = an S-substituted glutathione + a halide anion + H(+)</text>
        <dbReference type="Rhea" id="RHEA:16437"/>
        <dbReference type="ChEBI" id="CHEBI:15378"/>
        <dbReference type="ChEBI" id="CHEBI:16042"/>
        <dbReference type="ChEBI" id="CHEBI:17792"/>
        <dbReference type="ChEBI" id="CHEBI:57925"/>
        <dbReference type="ChEBI" id="CHEBI:90779"/>
        <dbReference type="EC" id="2.5.1.18"/>
    </reaction>
</comment>
<dbReference type="OMA" id="WINNFKE"/>
<dbReference type="InterPro" id="IPR045074">
    <property type="entry name" value="GST_C_Tau"/>
</dbReference>
<dbReference type="Pfam" id="PF02798">
    <property type="entry name" value="GST_N"/>
    <property type="match status" value="1"/>
</dbReference>
<dbReference type="InterPro" id="IPR040079">
    <property type="entry name" value="Glutathione_S-Trfase"/>
</dbReference>
<dbReference type="InterPro" id="IPR004046">
    <property type="entry name" value="GST_C"/>
</dbReference>
<dbReference type="CDD" id="cd03185">
    <property type="entry name" value="GST_C_Tau"/>
    <property type="match status" value="1"/>
</dbReference>
<sequence>MDIISKTQSRTYFPSLYSSKTRYLLVKHSSLIANNNNRMGEESSSVKLIGAWPSPFTYRVIWGLELKGIEYDYINEDLKNKSEMLLKYNPVYKKTPVLVHEGKPISESMIILEYVEETWPESCPLLPKDPYEKSVARFWIKFMEDKGSNFGTFFLTTGAEQEKAQNEISEMLKTIEEKGGLGEKKFFGGETIGLVDLAIAPIAYWLGAIEEVVGVEIFEAHKFPKLHEWSESFKQVPVIKENLPNYTDLLEYLKGIREKAIAASQ</sequence>
<dbReference type="InterPro" id="IPR045073">
    <property type="entry name" value="Omega/Tau-like"/>
</dbReference>
<dbReference type="PROSITE" id="PS50405">
    <property type="entry name" value="GST_CTER"/>
    <property type="match status" value="1"/>
</dbReference>
<dbReference type="InterPro" id="IPR010987">
    <property type="entry name" value="Glutathione-S-Trfase_C-like"/>
</dbReference>
<comment type="similarity">
    <text evidence="3">Belongs to the GST superfamily. Tau family.</text>
</comment>
<dbReference type="FunFam" id="3.40.30.10:FF:000044">
    <property type="entry name" value="Glutathione S-transferase GSTU6"/>
    <property type="match status" value="1"/>
</dbReference>
<dbReference type="InterPro" id="IPR036249">
    <property type="entry name" value="Thioredoxin-like_sf"/>
</dbReference>
<reference evidence="7 8" key="1">
    <citation type="journal article" date="2018" name="Science">
        <title>The opium poppy genome and morphinan production.</title>
        <authorList>
            <person name="Guo L."/>
            <person name="Winzer T."/>
            <person name="Yang X."/>
            <person name="Li Y."/>
            <person name="Ning Z."/>
            <person name="He Z."/>
            <person name="Teodor R."/>
            <person name="Lu Y."/>
            <person name="Bowser T.A."/>
            <person name="Graham I.A."/>
            <person name="Ye K."/>
        </authorList>
    </citation>
    <scope>NUCLEOTIDE SEQUENCE [LARGE SCALE GENOMIC DNA]</scope>
    <source>
        <strain evidence="8">cv. HN1</strain>
        <tissue evidence="7">Leaves</tissue>
    </source>
</reference>
<dbReference type="AlphaFoldDB" id="A0A4Y7JNM6"/>
<evidence type="ECO:0000256" key="4">
    <source>
        <dbReference type="ARBA" id="ARBA00047960"/>
    </source>
</evidence>
<proteinExistence type="inferred from homology"/>
<dbReference type="Gene3D" id="1.20.1050.10">
    <property type="match status" value="1"/>
</dbReference>
<evidence type="ECO:0000256" key="1">
    <source>
        <dbReference type="ARBA" id="ARBA00012452"/>
    </source>
</evidence>
<feature type="domain" description="GST C-terminal" evidence="6">
    <location>
        <begin position="129"/>
        <end position="256"/>
    </location>
</feature>
<name>A0A4Y7JNM6_PAPSO</name>
<gene>
    <name evidence="7" type="ORF">C5167_023147</name>
</gene>
<dbReference type="GO" id="GO:0005737">
    <property type="term" value="C:cytoplasm"/>
    <property type="evidence" value="ECO:0007669"/>
    <property type="project" value="TreeGrafter"/>
</dbReference>
<dbReference type="PROSITE" id="PS50404">
    <property type="entry name" value="GST_NTER"/>
    <property type="match status" value="1"/>
</dbReference>
<evidence type="ECO:0000259" key="5">
    <source>
        <dbReference type="PROSITE" id="PS50404"/>
    </source>
</evidence>